<sequence>MRDFFKEIIKEVKRQLTNEQPSIENILNGTIIDWFIPIFDFILFPEVYLFLASSLMWKMISSLLLAGMIIIIALFIEKVIEKKTSKEKVEELDEKLAWFILAPILYYGVKGLAYGYLLVKPIL</sequence>
<evidence type="ECO:0000313" key="2">
    <source>
        <dbReference type="EMBL" id="MET4562345.1"/>
    </source>
</evidence>
<keyword evidence="1" id="KW-0472">Membrane</keyword>
<reference evidence="2 3" key="1">
    <citation type="submission" date="2024-06" db="EMBL/GenBank/DDBJ databases">
        <title>Sorghum-associated microbial communities from plants grown in Nebraska, USA.</title>
        <authorList>
            <person name="Schachtman D."/>
        </authorList>
    </citation>
    <scope>NUCLEOTIDE SEQUENCE [LARGE SCALE GENOMIC DNA]</scope>
    <source>
        <strain evidence="2 3">736</strain>
    </source>
</reference>
<dbReference type="EMBL" id="JBEPSB010000019">
    <property type="protein sequence ID" value="MET4562345.1"/>
    <property type="molecule type" value="Genomic_DNA"/>
</dbReference>
<evidence type="ECO:0000313" key="3">
    <source>
        <dbReference type="Proteomes" id="UP001549363"/>
    </source>
</evidence>
<organism evidence="2 3">
    <name type="scientific">Lysinibacillus parviboronicapiens</name>
    <dbReference type="NCBI Taxonomy" id="436516"/>
    <lineage>
        <taxon>Bacteria</taxon>
        <taxon>Bacillati</taxon>
        <taxon>Bacillota</taxon>
        <taxon>Bacilli</taxon>
        <taxon>Bacillales</taxon>
        <taxon>Bacillaceae</taxon>
        <taxon>Lysinibacillus</taxon>
    </lineage>
</organism>
<keyword evidence="1" id="KW-0812">Transmembrane</keyword>
<keyword evidence="1" id="KW-1133">Transmembrane helix</keyword>
<gene>
    <name evidence="2" type="ORF">ABIA69_003535</name>
</gene>
<protein>
    <submittedName>
        <fullName evidence="2">ABC-type bacteriocin/lantibiotic exporter with double-glycine peptidase domain</fullName>
    </submittedName>
</protein>
<feature type="transmembrane region" description="Helical" evidence="1">
    <location>
        <begin position="31"/>
        <end position="51"/>
    </location>
</feature>
<accession>A0ABV2PN30</accession>
<feature type="transmembrane region" description="Helical" evidence="1">
    <location>
        <begin position="96"/>
        <end position="117"/>
    </location>
</feature>
<keyword evidence="3" id="KW-1185">Reference proteome</keyword>
<comment type="caution">
    <text evidence="2">The sequence shown here is derived from an EMBL/GenBank/DDBJ whole genome shotgun (WGS) entry which is preliminary data.</text>
</comment>
<dbReference type="Proteomes" id="UP001549363">
    <property type="component" value="Unassembled WGS sequence"/>
</dbReference>
<name>A0ABV2PN30_9BACI</name>
<evidence type="ECO:0000256" key="1">
    <source>
        <dbReference type="SAM" id="Phobius"/>
    </source>
</evidence>
<feature type="transmembrane region" description="Helical" evidence="1">
    <location>
        <begin position="57"/>
        <end position="76"/>
    </location>
</feature>
<dbReference type="RefSeq" id="WP_354472458.1">
    <property type="nucleotide sequence ID" value="NZ_JBEPSB010000019.1"/>
</dbReference>
<proteinExistence type="predicted"/>